<keyword evidence="1" id="KW-1133">Transmembrane helix</keyword>
<dbReference type="EMBL" id="JAWJAY010001141">
    <property type="protein sequence ID" value="MDV2888236.1"/>
    <property type="molecule type" value="Genomic_DNA"/>
</dbReference>
<gene>
    <name evidence="2" type="ORF">RYX45_24045</name>
</gene>
<feature type="non-terminal residue" evidence="2">
    <location>
        <position position="1"/>
    </location>
</feature>
<evidence type="ECO:0000313" key="2">
    <source>
        <dbReference type="EMBL" id="MDV2888236.1"/>
    </source>
</evidence>
<evidence type="ECO:0000313" key="3">
    <source>
        <dbReference type="Proteomes" id="UP001285636"/>
    </source>
</evidence>
<feature type="transmembrane region" description="Helical" evidence="1">
    <location>
        <begin position="16"/>
        <end position="35"/>
    </location>
</feature>
<reference evidence="2" key="1">
    <citation type="submission" date="2023-10" db="EMBL/GenBank/DDBJ databases">
        <title>Screening of Alkalihalophilus pseudofirmusBZ-TG-HK211 and Its Alleviation of Salt Stress on Rapeseed Growth.</title>
        <authorList>
            <person name="Zhao B."/>
            <person name="Guo T."/>
        </authorList>
    </citation>
    <scope>NUCLEOTIDE SEQUENCE</scope>
    <source>
        <strain evidence="2">BZ-TG-HK211</strain>
    </source>
</reference>
<protein>
    <submittedName>
        <fullName evidence="2">Cation-transporting P-type ATPase</fullName>
    </submittedName>
</protein>
<keyword evidence="1" id="KW-0812">Transmembrane</keyword>
<evidence type="ECO:0000256" key="1">
    <source>
        <dbReference type="SAM" id="Phobius"/>
    </source>
</evidence>
<name>A0AAJ2NTF6_ALKPS</name>
<sequence length="77" mass="8643">AYSLSKATIRNMRQNTFFAVSIVLVLLMGVLFRSVHLASGMFIHEASVLLVILNAMRLIRFHHKKEKGKGMMQAAQA</sequence>
<comment type="caution">
    <text evidence="2">The sequence shown here is derived from an EMBL/GenBank/DDBJ whole genome shotgun (WGS) entry which is preliminary data.</text>
</comment>
<dbReference type="Proteomes" id="UP001285636">
    <property type="component" value="Unassembled WGS sequence"/>
</dbReference>
<proteinExistence type="predicted"/>
<accession>A0AAJ2NTF6</accession>
<dbReference type="AlphaFoldDB" id="A0AAJ2NTF6"/>
<organism evidence="2 3">
    <name type="scientific">Alkalihalophilus pseudofirmus</name>
    <name type="common">Bacillus pseudofirmus</name>
    <dbReference type="NCBI Taxonomy" id="79885"/>
    <lineage>
        <taxon>Bacteria</taxon>
        <taxon>Bacillati</taxon>
        <taxon>Bacillota</taxon>
        <taxon>Bacilli</taxon>
        <taxon>Bacillales</taxon>
        <taxon>Bacillaceae</taxon>
        <taxon>Alkalihalophilus</taxon>
    </lineage>
</organism>
<keyword evidence="1" id="KW-0472">Membrane</keyword>
<feature type="transmembrane region" description="Helical" evidence="1">
    <location>
        <begin position="41"/>
        <end position="59"/>
    </location>
</feature>